<keyword evidence="2" id="KW-1133">Transmembrane helix</keyword>
<accession>A0ABV6DSX1</accession>
<gene>
    <name evidence="4" type="ORF">ACFFK0_25475</name>
</gene>
<sequence length="538" mass="59841">MTIWKRTETKKVHRKAEGGNQREDNNWEDALFPHTLSDEFTDRVMLALEGTEIEQAQGAGTHSMARESGNINPFDTSIAAQVKRSLAAKRSSHLKFWGATAAVVVLAGSTLLYTQPTLAEMVRSLFAKDSIVDNGMKHVKETGLVQISGVSATDHGYMLKVNEVIADSTRLIIGVDVYDDKGNVQIGEIDYASADFNVYFIDNGNFADVSYDMRQGGNRTTNKIEFIFMRPVLADKLQLNVHIKELSLYKDKLNEGPPIKKIQGDWTMKMGIDLTEAKAQTLLTAINQTYVTPGGIEIHMQGASRTPSGGSLEFTTKLTPDAAGRAVDGQSGFHKLNFHLEDEQGNVIGDSILFELRRRSELERWSGVTQWFYQFNHFDYDKQKIRFVLNSYEIRENNTASVTFDPAQTTAEHPAIFEDSGDKLLLQGLQIGPYPDNSLPDQVRATIPLGGMVNNDISRDAWVAIDENGKEYSVLVGGGVSADKAGTVYLNDNYFVIHDLDIMPKQLTLKRSIVHHLYKDADWSFVIPQTGTIGVIPE</sequence>
<keyword evidence="2" id="KW-0472">Membrane</keyword>
<organism evidence="4 5">
    <name type="scientific">Paenibacillus chartarius</name>
    <dbReference type="NCBI Taxonomy" id="747481"/>
    <lineage>
        <taxon>Bacteria</taxon>
        <taxon>Bacillati</taxon>
        <taxon>Bacillota</taxon>
        <taxon>Bacilli</taxon>
        <taxon>Bacillales</taxon>
        <taxon>Paenibacillaceae</taxon>
        <taxon>Paenibacillus</taxon>
    </lineage>
</organism>
<dbReference type="InterPro" id="IPR025436">
    <property type="entry name" value="DUF4179"/>
</dbReference>
<feature type="region of interest" description="Disordered" evidence="1">
    <location>
        <begin position="1"/>
        <end position="26"/>
    </location>
</feature>
<name>A0ABV6DSX1_9BACL</name>
<protein>
    <submittedName>
        <fullName evidence="4">DUF4179 domain-containing protein</fullName>
    </submittedName>
</protein>
<evidence type="ECO:0000256" key="1">
    <source>
        <dbReference type="SAM" id="MobiDB-lite"/>
    </source>
</evidence>
<dbReference type="Pfam" id="PF13786">
    <property type="entry name" value="DUF4179"/>
    <property type="match status" value="1"/>
</dbReference>
<reference evidence="4 5" key="1">
    <citation type="submission" date="2024-09" db="EMBL/GenBank/DDBJ databases">
        <authorList>
            <person name="Sun Q."/>
            <person name="Mori K."/>
        </authorList>
    </citation>
    <scope>NUCLEOTIDE SEQUENCE [LARGE SCALE GENOMIC DNA]</scope>
    <source>
        <strain evidence="4 5">CCM 7759</strain>
    </source>
</reference>
<dbReference type="Gene3D" id="2.60.40.1630">
    <property type="entry name" value="bacillus anthracis domain"/>
    <property type="match status" value="1"/>
</dbReference>
<proteinExistence type="predicted"/>
<dbReference type="EMBL" id="JBHLWN010000102">
    <property type="protein sequence ID" value="MFC0215752.1"/>
    <property type="molecule type" value="Genomic_DNA"/>
</dbReference>
<evidence type="ECO:0000313" key="5">
    <source>
        <dbReference type="Proteomes" id="UP001589776"/>
    </source>
</evidence>
<evidence type="ECO:0000259" key="3">
    <source>
        <dbReference type="Pfam" id="PF13786"/>
    </source>
</evidence>
<dbReference type="Proteomes" id="UP001589776">
    <property type="component" value="Unassembled WGS sequence"/>
</dbReference>
<evidence type="ECO:0000256" key="2">
    <source>
        <dbReference type="SAM" id="Phobius"/>
    </source>
</evidence>
<keyword evidence="5" id="KW-1185">Reference proteome</keyword>
<evidence type="ECO:0000313" key="4">
    <source>
        <dbReference type="EMBL" id="MFC0215752.1"/>
    </source>
</evidence>
<feature type="transmembrane region" description="Helical" evidence="2">
    <location>
        <begin position="94"/>
        <end position="113"/>
    </location>
</feature>
<comment type="caution">
    <text evidence="4">The sequence shown here is derived from an EMBL/GenBank/DDBJ whole genome shotgun (WGS) entry which is preliminary data.</text>
</comment>
<keyword evidence="2" id="KW-0812">Transmembrane</keyword>
<feature type="domain" description="DUF4179" evidence="3">
    <location>
        <begin position="90"/>
        <end position="177"/>
    </location>
</feature>
<feature type="compositionally biased region" description="Basic and acidic residues" evidence="1">
    <location>
        <begin position="1"/>
        <end position="25"/>
    </location>
</feature>
<dbReference type="RefSeq" id="WP_377473244.1">
    <property type="nucleotide sequence ID" value="NZ_JBHLWN010000102.1"/>
</dbReference>